<protein>
    <submittedName>
        <fullName evidence="1">Uncharacterized protein</fullName>
    </submittedName>
</protein>
<gene>
    <name evidence="1" type="ORF">TrRE_jg5337</name>
</gene>
<dbReference type="Proteomes" id="UP001165082">
    <property type="component" value="Unassembled WGS sequence"/>
</dbReference>
<sequence>MNNNNLPPKVLSTLSNLLTSHPPTTSLHLDLSSNSLPSLPSLTSTLLRPLLSLPLSLSLTLSSNPSLFPPTRPPPRPLNSTTSCCTFTHLDLASTSHPLNFLLHLPPSTYNATLLRLTLSRCTLPPPHLAKFL</sequence>
<dbReference type="InterPro" id="IPR001611">
    <property type="entry name" value="Leu-rich_rpt"/>
</dbReference>
<keyword evidence="2" id="KW-1185">Reference proteome</keyword>
<accession>A0A9W7AGT3</accession>
<dbReference type="PROSITE" id="PS51450">
    <property type="entry name" value="LRR"/>
    <property type="match status" value="1"/>
</dbReference>
<comment type="caution">
    <text evidence="1">The sequence shown here is derived from an EMBL/GenBank/DDBJ whole genome shotgun (WGS) entry which is preliminary data.</text>
</comment>
<name>A0A9W7AGT3_9STRA</name>
<evidence type="ECO:0000313" key="1">
    <source>
        <dbReference type="EMBL" id="GMH67480.1"/>
    </source>
</evidence>
<dbReference type="AlphaFoldDB" id="A0A9W7AGT3"/>
<evidence type="ECO:0000313" key="2">
    <source>
        <dbReference type="Proteomes" id="UP001165082"/>
    </source>
</evidence>
<organism evidence="1 2">
    <name type="scientific">Triparma retinervis</name>
    <dbReference type="NCBI Taxonomy" id="2557542"/>
    <lineage>
        <taxon>Eukaryota</taxon>
        <taxon>Sar</taxon>
        <taxon>Stramenopiles</taxon>
        <taxon>Ochrophyta</taxon>
        <taxon>Bolidophyceae</taxon>
        <taxon>Parmales</taxon>
        <taxon>Triparmaceae</taxon>
        <taxon>Triparma</taxon>
    </lineage>
</organism>
<feature type="non-terminal residue" evidence="1">
    <location>
        <position position="1"/>
    </location>
</feature>
<reference evidence="1" key="1">
    <citation type="submission" date="2022-07" db="EMBL/GenBank/DDBJ databases">
        <title>Genome analysis of Parmales, a sister group of diatoms, reveals the evolutionary specialization of diatoms from phago-mixotrophs to photoautotrophs.</title>
        <authorList>
            <person name="Ban H."/>
            <person name="Sato S."/>
            <person name="Yoshikawa S."/>
            <person name="Kazumasa Y."/>
            <person name="Nakamura Y."/>
            <person name="Ichinomiya M."/>
            <person name="Saitoh K."/>
            <person name="Sato N."/>
            <person name="Blanc-Mathieu R."/>
            <person name="Endo H."/>
            <person name="Kuwata A."/>
            <person name="Ogata H."/>
        </authorList>
    </citation>
    <scope>NUCLEOTIDE SEQUENCE</scope>
</reference>
<dbReference type="EMBL" id="BRXZ01002665">
    <property type="protein sequence ID" value="GMH67480.1"/>
    <property type="molecule type" value="Genomic_DNA"/>
</dbReference>
<proteinExistence type="predicted"/>